<dbReference type="GO" id="GO:0005634">
    <property type="term" value="C:nucleus"/>
    <property type="evidence" value="ECO:0007669"/>
    <property type="project" value="TreeGrafter"/>
</dbReference>
<keyword evidence="2" id="KW-0808">Transferase</keyword>
<feature type="domain" description="Protein kinase" evidence="7">
    <location>
        <begin position="70"/>
        <end position="417"/>
    </location>
</feature>
<dbReference type="Proteomes" id="UP001303373">
    <property type="component" value="Chromosome 7"/>
</dbReference>
<sequence length="425" mass="47865">MVFLNFVTIRNIARSIVRSRYTLHHRPYHCSMAKAKDALYCEIDAEPLSRYRKGGYHPVHLGDQLKSGRYQILHKLGWGGYATVWLAKDNQLDRSVAIKIMVSELGPEHQEASIYQRLSHGPASHPGRRYIPELFDHFELYGPNGVHHCLVLELLGAAATSVAENFATSRLPGRLAWDVARQVVQAVAYMHGVDVVHGDLHPGNIVFVDESISGKPHEDIIRSMGPPTTGGIHGQTLTNHIPRYLVLPSPLPLSSTKSDQCAIKIIDFGSAFLSGNRSPKMRCPLPYRAPEAVLTARWGIKADIWCLGCTIFALIVGYPPFDSFLFTENELARQWIATFGKLPPEWESEFISVDLEPSDVETTDFSEWLCETYLDDDKPPFFSKTDLQAISVMLRPLFRFLPSDRPSAEEVLLDPLFRNQAFDKR</sequence>
<dbReference type="PANTHER" id="PTHR45646:SF11">
    <property type="entry name" value="SERINE_THREONINE-PROTEIN KINASE DOA"/>
    <property type="match status" value="1"/>
</dbReference>
<evidence type="ECO:0000256" key="4">
    <source>
        <dbReference type="ARBA" id="ARBA00022777"/>
    </source>
</evidence>
<dbReference type="Pfam" id="PF00069">
    <property type="entry name" value="Pkinase"/>
    <property type="match status" value="2"/>
</dbReference>
<evidence type="ECO:0000256" key="5">
    <source>
        <dbReference type="ARBA" id="ARBA00022840"/>
    </source>
</evidence>
<keyword evidence="3 6" id="KW-0547">Nucleotide-binding</keyword>
<dbReference type="PROSITE" id="PS50011">
    <property type="entry name" value="PROTEIN_KINASE_DOM"/>
    <property type="match status" value="1"/>
</dbReference>
<evidence type="ECO:0000256" key="1">
    <source>
        <dbReference type="ARBA" id="ARBA00022527"/>
    </source>
</evidence>
<evidence type="ECO:0000256" key="3">
    <source>
        <dbReference type="ARBA" id="ARBA00022741"/>
    </source>
</evidence>
<name>A0AAQ3M601_9PEZI</name>
<keyword evidence="4" id="KW-0418">Kinase</keyword>
<evidence type="ECO:0000256" key="2">
    <source>
        <dbReference type="ARBA" id="ARBA00022679"/>
    </source>
</evidence>
<dbReference type="EMBL" id="CP138586">
    <property type="protein sequence ID" value="WPH01959.1"/>
    <property type="molecule type" value="Genomic_DNA"/>
</dbReference>
<gene>
    <name evidence="8" type="ORF">R9X50_00481300</name>
</gene>
<organism evidence="8 9">
    <name type="scientific">Acrodontium crateriforme</name>
    <dbReference type="NCBI Taxonomy" id="150365"/>
    <lineage>
        <taxon>Eukaryota</taxon>
        <taxon>Fungi</taxon>
        <taxon>Dikarya</taxon>
        <taxon>Ascomycota</taxon>
        <taxon>Pezizomycotina</taxon>
        <taxon>Dothideomycetes</taxon>
        <taxon>Dothideomycetidae</taxon>
        <taxon>Mycosphaerellales</taxon>
        <taxon>Teratosphaeriaceae</taxon>
        <taxon>Acrodontium</taxon>
    </lineage>
</organism>
<dbReference type="AlphaFoldDB" id="A0AAQ3M601"/>
<dbReference type="InterPro" id="IPR051175">
    <property type="entry name" value="CLK_kinases"/>
</dbReference>
<feature type="binding site" evidence="6">
    <location>
        <position position="99"/>
    </location>
    <ligand>
        <name>ATP</name>
        <dbReference type="ChEBI" id="CHEBI:30616"/>
    </ligand>
</feature>
<dbReference type="InterPro" id="IPR017441">
    <property type="entry name" value="Protein_kinase_ATP_BS"/>
</dbReference>
<dbReference type="GO" id="GO:0005524">
    <property type="term" value="F:ATP binding"/>
    <property type="evidence" value="ECO:0007669"/>
    <property type="project" value="UniProtKB-UniRule"/>
</dbReference>
<dbReference type="GO" id="GO:0004674">
    <property type="term" value="F:protein serine/threonine kinase activity"/>
    <property type="evidence" value="ECO:0007669"/>
    <property type="project" value="UniProtKB-KW"/>
</dbReference>
<evidence type="ECO:0000259" key="7">
    <source>
        <dbReference type="PROSITE" id="PS50011"/>
    </source>
</evidence>
<dbReference type="InterPro" id="IPR011009">
    <property type="entry name" value="Kinase-like_dom_sf"/>
</dbReference>
<dbReference type="PROSITE" id="PS00107">
    <property type="entry name" value="PROTEIN_KINASE_ATP"/>
    <property type="match status" value="1"/>
</dbReference>
<accession>A0AAQ3M601</accession>
<dbReference type="GO" id="GO:0043484">
    <property type="term" value="P:regulation of RNA splicing"/>
    <property type="evidence" value="ECO:0007669"/>
    <property type="project" value="TreeGrafter"/>
</dbReference>
<evidence type="ECO:0000313" key="9">
    <source>
        <dbReference type="Proteomes" id="UP001303373"/>
    </source>
</evidence>
<dbReference type="Gene3D" id="1.10.510.10">
    <property type="entry name" value="Transferase(Phosphotransferase) domain 1"/>
    <property type="match status" value="1"/>
</dbReference>
<evidence type="ECO:0000313" key="8">
    <source>
        <dbReference type="EMBL" id="WPH01959.1"/>
    </source>
</evidence>
<dbReference type="SUPFAM" id="SSF56112">
    <property type="entry name" value="Protein kinase-like (PK-like)"/>
    <property type="match status" value="1"/>
</dbReference>
<dbReference type="PANTHER" id="PTHR45646">
    <property type="entry name" value="SERINE/THREONINE-PROTEIN KINASE DOA-RELATED"/>
    <property type="match status" value="1"/>
</dbReference>
<evidence type="ECO:0000256" key="6">
    <source>
        <dbReference type="PROSITE-ProRule" id="PRU10141"/>
    </source>
</evidence>
<proteinExistence type="predicted"/>
<dbReference type="Gene3D" id="3.30.200.20">
    <property type="entry name" value="Phosphorylase Kinase, domain 1"/>
    <property type="match status" value="1"/>
</dbReference>
<reference evidence="8 9" key="1">
    <citation type="submission" date="2023-11" db="EMBL/GenBank/DDBJ databases">
        <title>An acidophilic fungus is an integral part of prey digestion in a carnivorous sundew plant.</title>
        <authorList>
            <person name="Tsai I.J."/>
        </authorList>
    </citation>
    <scope>NUCLEOTIDE SEQUENCE [LARGE SCALE GENOMIC DNA]</scope>
    <source>
        <strain evidence="8">169a</strain>
    </source>
</reference>
<keyword evidence="5 6" id="KW-0067">ATP-binding</keyword>
<keyword evidence="9" id="KW-1185">Reference proteome</keyword>
<dbReference type="InterPro" id="IPR000719">
    <property type="entry name" value="Prot_kinase_dom"/>
</dbReference>
<protein>
    <recommendedName>
        <fullName evidence="7">Protein kinase domain-containing protein</fullName>
    </recommendedName>
</protein>
<keyword evidence="1" id="KW-0723">Serine/threonine-protein kinase</keyword>